<feature type="non-terminal residue" evidence="1">
    <location>
        <position position="77"/>
    </location>
</feature>
<dbReference type="EMBL" id="JAABFR010002080">
    <property type="protein sequence ID" value="MBD4339142.1"/>
    <property type="molecule type" value="Genomic_DNA"/>
</dbReference>
<feature type="non-terminal residue" evidence="1">
    <location>
        <position position="1"/>
    </location>
</feature>
<dbReference type="Gene3D" id="3.20.20.140">
    <property type="entry name" value="Metal-dependent hydrolases"/>
    <property type="match status" value="1"/>
</dbReference>
<organism evidence="1 2">
    <name type="scientific">Xanthomonas citri pv. citri</name>
    <dbReference type="NCBI Taxonomy" id="611301"/>
    <lineage>
        <taxon>Bacteria</taxon>
        <taxon>Pseudomonadati</taxon>
        <taxon>Pseudomonadota</taxon>
        <taxon>Gammaproteobacteria</taxon>
        <taxon>Lysobacterales</taxon>
        <taxon>Lysobacteraceae</taxon>
        <taxon>Xanthomonas</taxon>
    </lineage>
</organism>
<dbReference type="GO" id="GO:0006508">
    <property type="term" value="P:proteolysis"/>
    <property type="evidence" value="ECO:0007669"/>
    <property type="project" value="InterPro"/>
</dbReference>
<dbReference type="Pfam" id="PF01244">
    <property type="entry name" value="Peptidase_M19"/>
    <property type="match status" value="1"/>
</dbReference>
<sequence length="77" mass="8262">SEIMRDIKLKLKSAPKNLKPLFAVEGGAVVGKDLKLLETLKSDGVCYLTLTWNGENAIAGGSGTDKGLTRFGREAIR</sequence>
<dbReference type="Proteomes" id="UP000653002">
    <property type="component" value="Unassembled WGS sequence"/>
</dbReference>
<protein>
    <submittedName>
        <fullName evidence="1">Membrane dipeptidase</fullName>
    </submittedName>
</protein>
<proteinExistence type="predicted"/>
<evidence type="ECO:0000313" key="1">
    <source>
        <dbReference type="EMBL" id="MBD4339142.1"/>
    </source>
</evidence>
<dbReference type="InterPro" id="IPR032466">
    <property type="entry name" value="Metal_Hydrolase"/>
</dbReference>
<name>A0A8I0HB19_XANCI</name>
<dbReference type="PROSITE" id="PS51365">
    <property type="entry name" value="RENAL_DIPEPTIDASE_2"/>
    <property type="match status" value="1"/>
</dbReference>
<dbReference type="InterPro" id="IPR008257">
    <property type="entry name" value="Pept_M19"/>
</dbReference>
<reference evidence="1" key="1">
    <citation type="submission" date="2020-01" db="EMBL/GenBank/DDBJ databases">
        <authorList>
            <person name="Richard D."/>
        </authorList>
    </citation>
    <scope>NUCLEOTIDE SEQUENCE</scope>
    <source>
        <strain evidence="1">JP541</strain>
    </source>
</reference>
<comment type="caution">
    <text evidence="1">The sequence shown here is derived from an EMBL/GenBank/DDBJ whole genome shotgun (WGS) entry which is preliminary data.</text>
</comment>
<evidence type="ECO:0000313" key="2">
    <source>
        <dbReference type="Proteomes" id="UP000653002"/>
    </source>
</evidence>
<dbReference type="AlphaFoldDB" id="A0A8I0HB19"/>
<dbReference type="GO" id="GO:0070573">
    <property type="term" value="F:metallodipeptidase activity"/>
    <property type="evidence" value="ECO:0007669"/>
    <property type="project" value="InterPro"/>
</dbReference>
<dbReference type="SUPFAM" id="SSF51556">
    <property type="entry name" value="Metallo-dependent hydrolases"/>
    <property type="match status" value="1"/>
</dbReference>
<accession>A0A8I0HB19</accession>
<gene>
    <name evidence="1" type="ORF">GUH15_24435</name>
</gene>